<gene>
    <name evidence="3" type="ORF">GCM10023086_03930</name>
</gene>
<evidence type="ECO:0000256" key="1">
    <source>
        <dbReference type="SAM" id="SignalP"/>
    </source>
</evidence>
<reference evidence="4" key="1">
    <citation type="journal article" date="2019" name="Int. J. Syst. Evol. Microbiol.">
        <title>The Global Catalogue of Microorganisms (GCM) 10K type strain sequencing project: providing services to taxonomists for standard genome sequencing and annotation.</title>
        <authorList>
            <consortium name="The Broad Institute Genomics Platform"/>
            <consortium name="The Broad Institute Genome Sequencing Center for Infectious Disease"/>
            <person name="Wu L."/>
            <person name="Ma J."/>
        </authorList>
    </citation>
    <scope>NUCLEOTIDE SEQUENCE [LARGE SCALE GENOMIC DNA]</scope>
    <source>
        <strain evidence="4">JCM 31290</strain>
    </source>
</reference>
<keyword evidence="3" id="KW-0378">Hydrolase</keyword>
<dbReference type="PANTHER" id="PTHR46825">
    <property type="entry name" value="D-ALANYL-D-ALANINE-CARBOXYPEPTIDASE/ENDOPEPTIDASE AMPH"/>
    <property type="match status" value="1"/>
</dbReference>
<dbReference type="SUPFAM" id="SSF56601">
    <property type="entry name" value="beta-lactamase/transpeptidase-like"/>
    <property type="match status" value="1"/>
</dbReference>
<keyword evidence="4" id="KW-1185">Reference proteome</keyword>
<evidence type="ECO:0000313" key="4">
    <source>
        <dbReference type="Proteomes" id="UP001501115"/>
    </source>
</evidence>
<feature type="chain" id="PRO_5047245501" evidence="1">
    <location>
        <begin position="24"/>
        <end position="401"/>
    </location>
</feature>
<dbReference type="Pfam" id="PF00144">
    <property type="entry name" value="Beta-lactamase"/>
    <property type="match status" value="1"/>
</dbReference>
<dbReference type="InterPro" id="IPR001466">
    <property type="entry name" value="Beta-lactam-related"/>
</dbReference>
<evidence type="ECO:0000259" key="2">
    <source>
        <dbReference type="Pfam" id="PF00144"/>
    </source>
</evidence>
<dbReference type="PANTHER" id="PTHR46825:SF7">
    <property type="entry name" value="D-ALANYL-D-ALANINE CARBOXYPEPTIDASE"/>
    <property type="match status" value="1"/>
</dbReference>
<dbReference type="Gene3D" id="3.40.710.10">
    <property type="entry name" value="DD-peptidase/beta-lactamase superfamily"/>
    <property type="match status" value="1"/>
</dbReference>
<organism evidence="3 4">
    <name type="scientific">Streptomyces venetus</name>
    <dbReference type="NCBI Taxonomy" id="1701086"/>
    <lineage>
        <taxon>Bacteria</taxon>
        <taxon>Bacillati</taxon>
        <taxon>Actinomycetota</taxon>
        <taxon>Actinomycetes</taxon>
        <taxon>Kitasatosporales</taxon>
        <taxon>Streptomycetaceae</taxon>
        <taxon>Streptomyces</taxon>
    </lineage>
</organism>
<dbReference type="InterPro" id="IPR050491">
    <property type="entry name" value="AmpC-like"/>
</dbReference>
<feature type="domain" description="Beta-lactamase-related" evidence="2">
    <location>
        <begin position="54"/>
        <end position="381"/>
    </location>
</feature>
<sequence>MTAPRRRAVVVLASLALSLSLSLALHTPSAGTTTGPVTAEEVRREAATLLETARSVSVHVRVRDGRHTVAAGAGEAVLGTGRPVPRGAHFRAASVTKSFVAATVLHLVAERRLSLNDTVEHWLPGRVRGNGNDGSRITVRHLLQHTSGLYDYDSTELTGKTAPDFGRHRFDHISPEQLVTAALRHAPDFPPADPDDPEPRWSYSNTGYFLLGAIIERVTGRPWAVEVHNRIVRRAGLRGTRFPGDDPHLPEPYARTYHRFAGSGGYTDTTVRNMFWAGPAGALVSTSRDLDRFFTALLTGELLPPRELAAMRSTVPSNEEHQQFTPGMRYGLGLMRQPLSCGGSRWGHHGDLEGTFVRTGFTADGERSVVLTVNGRTTDDTRLLTTEKAMQGLIDRFLCRR</sequence>
<accession>A0ABP8F2E8</accession>
<dbReference type="GO" id="GO:0016787">
    <property type="term" value="F:hydrolase activity"/>
    <property type="evidence" value="ECO:0007669"/>
    <property type="project" value="UniProtKB-KW"/>
</dbReference>
<keyword evidence="1" id="KW-0732">Signal</keyword>
<dbReference type="Proteomes" id="UP001501115">
    <property type="component" value="Unassembled WGS sequence"/>
</dbReference>
<dbReference type="RefSeq" id="WP_345659565.1">
    <property type="nucleotide sequence ID" value="NZ_BAABET010000001.1"/>
</dbReference>
<evidence type="ECO:0000313" key="3">
    <source>
        <dbReference type="EMBL" id="GAA4293249.1"/>
    </source>
</evidence>
<feature type="signal peptide" evidence="1">
    <location>
        <begin position="1"/>
        <end position="23"/>
    </location>
</feature>
<protein>
    <submittedName>
        <fullName evidence="3">Serine hydrolase domain-containing protein</fullName>
    </submittedName>
</protein>
<proteinExistence type="predicted"/>
<dbReference type="EMBL" id="BAABET010000001">
    <property type="protein sequence ID" value="GAA4293249.1"/>
    <property type="molecule type" value="Genomic_DNA"/>
</dbReference>
<comment type="caution">
    <text evidence="3">The sequence shown here is derived from an EMBL/GenBank/DDBJ whole genome shotgun (WGS) entry which is preliminary data.</text>
</comment>
<dbReference type="InterPro" id="IPR012338">
    <property type="entry name" value="Beta-lactam/transpept-like"/>
</dbReference>
<name>A0ABP8F2E8_9ACTN</name>